<organism evidence="2 3">
    <name type="scientific">Aspergillus sergii</name>
    <dbReference type="NCBI Taxonomy" id="1034303"/>
    <lineage>
        <taxon>Eukaryota</taxon>
        <taxon>Fungi</taxon>
        <taxon>Dikarya</taxon>
        <taxon>Ascomycota</taxon>
        <taxon>Pezizomycotina</taxon>
        <taxon>Eurotiomycetes</taxon>
        <taxon>Eurotiomycetidae</taxon>
        <taxon>Eurotiales</taxon>
        <taxon>Aspergillaceae</taxon>
        <taxon>Aspergillus</taxon>
        <taxon>Aspergillus subgen. Circumdati</taxon>
    </lineage>
</organism>
<dbReference type="Proteomes" id="UP000325945">
    <property type="component" value="Unassembled WGS sequence"/>
</dbReference>
<dbReference type="AlphaFoldDB" id="A0A5N6WIE3"/>
<protein>
    <submittedName>
        <fullName evidence="2">HET-domain-containing protein</fullName>
    </submittedName>
</protein>
<dbReference type="Pfam" id="PF06985">
    <property type="entry name" value="HET"/>
    <property type="match status" value="1"/>
</dbReference>
<reference evidence="3" key="1">
    <citation type="submission" date="2019-04" db="EMBL/GenBank/DDBJ databases">
        <title>Friends and foes A comparative genomics studyof 23 Aspergillus species from section Flavi.</title>
        <authorList>
            <consortium name="DOE Joint Genome Institute"/>
            <person name="Kjaerbolling I."/>
            <person name="Vesth T."/>
            <person name="Frisvad J.C."/>
            <person name="Nybo J.L."/>
            <person name="Theobald S."/>
            <person name="Kildgaard S."/>
            <person name="Isbrandt T."/>
            <person name="Kuo A."/>
            <person name="Sato A."/>
            <person name="Lyhne E.K."/>
            <person name="Kogle M.E."/>
            <person name="Wiebenga A."/>
            <person name="Kun R.S."/>
            <person name="Lubbers R.J."/>
            <person name="Makela M.R."/>
            <person name="Barry K."/>
            <person name="Chovatia M."/>
            <person name="Clum A."/>
            <person name="Daum C."/>
            <person name="Haridas S."/>
            <person name="He G."/>
            <person name="LaButti K."/>
            <person name="Lipzen A."/>
            <person name="Mondo S."/>
            <person name="Riley R."/>
            <person name="Salamov A."/>
            <person name="Simmons B.A."/>
            <person name="Magnuson J.K."/>
            <person name="Henrissat B."/>
            <person name="Mortensen U.H."/>
            <person name="Larsen T.O."/>
            <person name="Devries R.P."/>
            <person name="Grigoriev I.V."/>
            <person name="Machida M."/>
            <person name="Baker S.E."/>
            <person name="Andersen M.R."/>
        </authorList>
    </citation>
    <scope>NUCLEOTIDE SEQUENCE [LARGE SCALE GENOMIC DNA]</scope>
    <source>
        <strain evidence="3">CBS 130017</strain>
    </source>
</reference>
<evidence type="ECO:0000313" key="2">
    <source>
        <dbReference type="EMBL" id="KAE8320563.1"/>
    </source>
</evidence>
<evidence type="ECO:0000259" key="1">
    <source>
        <dbReference type="Pfam" id="PF06985"/>
    </source>
</evidence>
<accession>A0A5N6WIE3</accession>
<gene>
    <name evidence="2" type="ORF">BDV39DRAFT_187636</name>
</gene>
<sequence length="710" mass="80434">MPRFDSTRFVGWNTQTTHVRDRCWQNFFDTEAYEQCCTWTHSNYDYKEIGIKTTATVSQIKSTLCNWCAYVTSFISDAWMPEDRITTYFAPTLIPSCTPTGNNVFYLSISCHSPTGKWRGGAALLLHACTTADDPASDYVTARPLRTDINSGAARMQIRTWLRECKGHRCCSTSHQEYILPTRVIEVNPPGRQYARVLESNNLRGLYATLSYCWGKEAFLTLNTSNYGQLAQYLDEETLPSTVRDAIAITRTLSIPYLWVDALCIIQDSEEDKAREITRMKDIYAASTLTIVAAAAESASKGFLYPPVNQEILHTIPFRIKPNIFGRMSINKLDAACYDERLEPIAKRAWTMQEQLLSNRTLTFTTRTMMWTCHEGIKNFANSLYFPHDLDAGYNANDEKYSLNLHSLLLCPEEACADKEKSLSCWMRLVTAYSIRITSFERDKLNALAGIASHPSFTYALGPGYFAGLWQYNLARQLTWQTSSWHRTLAEDESFTFSRSVAYQAPSWSWASLNGGIIHFDFSFDEDEIIPEVICDILDCSTTPALPGLNPFGEILSARLMLRGPTRKAWFKPSTSNIFLLPGHTHAKTLAMAVEDEQITVEEALQIHLDNFRVKYPDVDLIEEPAATHGTNYRNICGKCDETAYCECYLVLCVAITLDRKVDDGVKGLLLIKDEAESHSSSNVFRRIGFFERGKNLDFQCDANTEISII</sequence>
<dbReference type="EMBL" id="ML741914">
    <property type="protein sequence ID" value="KAE8320563.1"/>
    <property type="molecule type" value="Genomic_DNA"/>
</dbReference>
<dbReference type="PANTHER" id="PTHR33112:SF8">
    <property type="entry name" value="HETEROKARYON INCOMPATIBILITY DOMAIN-CONTAINING PROTEIN"/>
    <property type="match status" value="1"/>
</dbReference>
<dbReference type="InterPro" id="IPR010730">
    <property type="entry name" value="HET"/>
</dbReference>
<proteinExistence type="predicted"/>
<feature type="domain" description="Heterokaryon incompatibility" evidence="1">
    <location>
        <begin position="207"/>
        <end position="354"/>
    </location>
</feature>
<keyword evidence="3" id="KW-1185">Reference proteome</keyword>
<evidence type="ECO:0000313" key="3">
    <source>
        <dbReference type="Proteomes" id="UP000325945"/>
    </source>
</evidence>
<dbReference type="PANTHER" id="PTHR33112">
    <property type="entry name" value="DOMAIN PROTEIN, PUTATIVE-RELATED"/>
    <property type="match status" value="1"/>
</dbReference>
<name>A0A5N6WIE3_9EURO</name>